<protein>
    <submittedName>
        <fullName evidence="1">Uncharacterized protein</fullName>
    </submittedName>
</protein>
<dbReference type="EMBL" id="MSRR01000004">
    <property type="protein sequence ID" value="OMG38228.1"/>
    <property type="molecule type" value="Genomic_DNA"/>
</dbReference>
<dbReference type="AlphaFoldDB" id="A0A854D7K4"/>
<gene>
    <name evidence="1" type="ORF">BKH33_02815</name>
</gene>
<sequence length="83" mass="9799">MGEREVRPTASGLGIQRWWAEQEVAWWQLKRLVAGFISCPRRIFVRHLSAVWREKSWLVVPKEQVVLQEVRCRRDLTPSTTTP</sequence>
<reference evidence="1 2" key="1">
    <citation type="submission" date="2016-12" db="EMBL/GenBank/DDBJ databases">
        <title>Genomic comparison of strains in the 'Actinomyces naeslundii' group.</title>
        <authorList>
            <person name="Mughal S.R."/>
            <person name="Do T."/>
            <person name="Gilbert S.C."/>
            <person name="Witherden E.A."/>
            <person name="Didelot X."/>
            <person name="Beighton D."/>
        </authorList>
    </citation>
    <scope>NUCLEOTIDE SEQUENCE [LARGE SCALE GENOMIC DNA]</scope>
    <source>
        <strain evidence="1 2">NCTC 10301</strain>
    </source>
</reference>
<organism evidence="1 2">
    <name type="scientific">Actinomyces naeslundii</name>
    <dbReference type="NCBI Taxonomy" id="1655"/>
    <lineage>
        <taxon>Bacteria</taxon>
        <taxon>Bacillati</taxon>
        <taxon>Actinomycetota</taxon>
        <taxon>Actinomycetes</taxon>
        <taxon>Actinomycetales</taxon>
        <taxon>Actinomycetaceae</taxon>
        <taxon>Actinomyces</taxon>
    </lineage>
</organism>
<accession>A0A854D7K4</accession>
<name>A0A854D7K4_ACTNA</name>
<dbReference type="Proteomes" id="UP000187035">
    <property type="component" value="Unassembled WGS sequence"/>
</dbReference>
<evidence type="ECO:0000313" key="1">
    <source>
        <dbReference type="EMBL" id="OMG38228.1"/>
    </source>
</evidence>
<evidence type="ECO:0000313" key="2">
    <source>
        <dbReference type="Proteomes" id="UP000187035"/>
    </source>
</evidence>
<comment type="caution">
    <text evidence="1">The sequence shown here is derived from an EMBL/GenBank/DDBJ whole genome shotgun (WGS) entry which is preliminary data.</text>
</comment>
<proteinExistence type="predicted"/>